<protein>
    <recommendedName>
        <fullName evidence="5">DUF1571 domain-containing protein</fullName>
    </recommendedName>
</protein>
<reference evidence="3 4" key="1">
    <citation type="submission" date="2019-02" db="EMBL/GenBank/DDBJ databases">
        <title>Deep-cultivation of Planctomycetes and their phenomic and genomic characterization uncovers novel biology.</title>
        <authorList>
            <person name="Wiegand S."/>
            <person name="Jogler M."/>
            <person name="Boedeker C."/>
            <person name="Pinto D."/>
            <person name="Vollmers J."/>
            <person name="Rivas-Marin E."/>
            <person name="Kohn T."/>
            <person name="Peeters S.H."/>
            <person name="Heuer A."/>
            <person name="Rast P."/>
            <person name="Oberbeckmann S."/>
            <person name="Bunk B."/>
            <person name="Jeske O."/>
            <person name="Meyerdierks A."/>
            <person name="Storesund J.E."/>
            <person name="Kallscheuer N."/>
            <person name="Luecker S."/>
            <person name="Lage O.M."/>
            <person name="Pohl T."/>
            <person name="Merkel B.J."/>
            <person name="Hornburger P."/>
            <person name="Mueller R.-W."/>
            <person name="Bruemmer F."/>
            <person name="Labrenz M."/>
            <person name="Spormann A.M."/>
            <person name="Op Den Camp H."/>
            <person name="Overmann J."/>
            <person name="Amann R."/>
            <person name="Jetten M.S.M."/>
            <person name="Mascher T."/>
            <person name="Medema M.H."/>
            <person name="Devos D.P."/>
            <person name="Kaster A.-K."/>
            <person name="Ovreas L."/>
            <person name="Rohde M."/>
            <person name="Galperin M.Y."/>
            <person name="Jogler C."/>
        </authorList>
    </citation>
    <scope>NUCLEOTIDE SEQUENCE [LARGE SCALE GENOMIC DNA]</scope>
    <source>
        <strain evidence="3 4">Pla52o</strain>
    </source>
</reference>
<keyword evidence="2" id="KW-0732">Signal</keyword>
<dbReference type="AlphaFoldDB" id="A0A5C6C8B9"/>
<feature type="region of interest" description="Disordered" evidence="1">
    <location>
        <begin position="34"/>
        <end position="64"/>
    </location>
</feature>
<feature type="compositionally biased region" description="Low complexity" evidence="1">
    <location>
        <begin position="49"/>
        <end position="64"/>
    </location>
</feature>
<dbReference type="RefSeq" id="WP_146596358.1">
    <property type="nucleotide sequence ID" value="NZ_SJPT01000008.1"/>
</dbReference>
<evidence type="ECO:0000313" key="3">
    <source>
        <dbReference type="EMBL" id="TWU20402.1"/>
    </source>
</evidence>
<keyword evidence="4" id="KW-1185">Reference proteome</keyword>
<feature type="chain" id="PRO_5022788257" description="DUF1571 domain-containing protein" evidence="2">
    <location>
        <begin position="39"/>
        <end position="307"/>
    </location>
</feature>
<dbReference type="InterPro" id="IPR011465">
    <property type="entry name" value="DUF1571"/>
</dbReference>
<organism evidence="3 4">
    <name type="scientific">Novipirellula galeiformis</name>
    <dbReference type="NCBI Taxonomy" id="2528004"/>
    <lineage>
        <taxon>Bacteria</taxon>
        <taxon>Pseudomonadati</taxon>
        <taxon>Planctomycetota</taxon>
        <taxon>Planctomycetia</taxon>
        <taxon>Pirellulales</taxon>
        <taxon>Pirellulaceae</taxon>
        <taxon>Novipirellula</taxon>
    </lineage>
</organism>
<proteinExistence type="predicted"/>
<dbReference type="Pfam" id="PF07608">
    <property type="entry name" value="DUF1571"/>
    <property type="match status" value="1"/>
</dbReference>
<name>A0A5C6C8B9_9BACT</name>
<dbReference type="OrthoDB" id="5456309at2"/>
<dbReference type="EMBL" id="SJPT01000008">
    <property type="protein sequence ID" value="TWU20402.1"/>
    <property type="molecule type" value="Genomic_DNA"/>
</dbReference>
<evidence type="ECO:0000313" key="4">
    <source>
        <dbReference type="Proteomes" id="UP000316304"/>
    </source>
</evidence>
<feature type="signal peptide" evidence="2">
    <location>
        <begin position="1"/>
        <end position="38"/>
    </location>
</feature>
<evidence type="ECO:0000256" key="2">
    <source>
        <dbReference type="SAM" id="SignalP"/>
    </source>
</evidence>
<evidence type="ECO:0000256" key="1">
    <source>
        <dbReference type="SAM" id="MobiDB-lite"/>
    </source>
</evidence>
<comment type="caution">
    <text evidence="3">The sequence shown here is derived from an EMBL/GenBank/DDBJ whole genome shotgun (WGS) entry which is preliminary data.</text>
</comment>
<sequence precursor="true">MQFPKQRFPKKRLLVVTLTASAVAVGLLLNAVSSPGRASSEHARPTDLSDSTASNLSESSSAATTRESTLAEVLEIATEARAAMVHQLESYTARFVKQEATDGGQLGEETEIQLKVQTRFRNGTEAGAMRAYLRFTAPDSVRGREVIWAEDLHDGKLLVHEAGLLGLAPIPPLDPNGFLAMRGQRYPISEIGIVRLVEKLIERGQVDLENPDIKVTITPNFLLDEVPGELIQVTRAKPAGTKDDFSLAEIVMDPKRQLILRYRSFGWPKQAGEAAPLQESYTYHDIQTNVGLTDLDFDPTNPEYGFP</sequence>
<accession>A0A5C6C8B9</accession>
<evidence type="ECO:0008006" key="5">
    <source>
        <dbReference type="Google" id="ProtNLM"/>
    </source>
</evidence>
<gene>
    <name evidence="3" type="ORF">Pla52o_42770</name>
</gene>
<dbReference type="Proteomes" id="UP000316304">
    <property type="component" value="Unassembled WGS sequence"/>
</dbReference>